<dbReference type="EMBL" id="JAERQG010000003">
    <property type="protein sequence ID" value="MBL0766040.1"/>
    <property type="molecule type" value="Genomic_DNA"/>
</dbReference>
<protein>
    <submittedName>
        <fullName evidence="1">Uncharacterized protein</fullName>
    </submittedName>
</protein>
<dbReference type="AlphaFoldDB" id="A0A937DJI7"/>
<evidence type="ECO:0000313" key="2">
    <source>
        <dbReference type="Proteomes" id="UP000642920"/>
    </source>
</evidence>
<proteinExistence type="predicted"/>
<gene>
    <name evidence="1" type="ORF">JKP34_12310</name>
</gene>
<dbReference type="Proteomes" id="UP000642920">
    <property type="component" value="Unassembled WGS sequence"/>
</dbReference>
<organism evidence="1 2">
    <name type="scientific">Marivirga atlantica</name>
    <dbReference type="NCBI Taxonomy" id="1548457"/>
    <lineage>
        <taxon>Bacteria</taxon>
        <taxon>Pseudomonadati</taxon>
        <taxon>Bacteroidota</taxon>
        <taxon>Cytophagia</taxon>
        <taxon>Cytophagales</taxon>
        <taxon>Marivirgaceae</taxon>
        <taxon>Marivirga</taxon>
    </lineage>
</organism>
<evidence type="ECO:0000313" key="1">
    <source>
        <dbReference type="EMBL" id="MBL0766040.1"/>
    </source>
</evidence>
<accession>A0A937DJI7</accession>
<dbReference type="RefSeq" id="WP_201921808.1">
    <property type="nucleotide sequence ID" value="NZ_JAERQG010000003.1"/>
</dbReference>
<name>A0A937DJI7_9BACT</name>
<comment type="caution">
    <text evidence="1">The sequence shown here is derived from an EMBL/GenBank/DDBJ whole genome shotgun (WGS) entry which is preliminary data.</text>
</comment>
<sequence>METLQRKSTTVKRSDWCKALSYYSEDSKICSGCQLSKSLLTDFVLPIEKASKKLESVDLQLFSKSLAQVQKPSIIKKQKSKTPTSYLIYLDSKASFSQLFESLALHQQEKKPAAIIISPTYFSKSKRIIETRLVREIQQYFDPTGFIKLPIEEVGELLKYAKSQSAEMMILPYSKLAEYLQLVKSTELEDVMAASFYPILSSKVSS</sequence>
<keyword evidence="2" id="KW-1185">Reference proteome</keyword>
<reference evidence="1" key="1">
    <citation type="submission" date="2021-01" db="EMBL/GenBank/DDBJ databases">
        <title>Marivirga sp. nov., isolated from intertidal surface sediments.</title>
        <authorList>
            <person name="Zhang M."/>
        </authorList>
    </citation>
    <scope>NUCLEOTIDE SEQUENCE</scope>
    <source>
        <strain evidence="1">SM1354</strain>
    </source>
</reference>